<dbReference type="Proteomes" id="UP000094501">
    <property type="component" value="Unassembled WGS sequence"/>
</dbReference>
<evidence type="ECO:0000313" key="3">
    <source>
        <dbReference type="Proteomes" id="UP000094501"/>
    </source>
</evidence>
<dbReference type="Pfam" id="PF00027">
    <property type="entry name" value="cNMP_binding"/>
    <property type="match status" value="1"/>
</dbReference>
<dbReference type="PROSITE" id="PS00889">
    <property type="entry name" value="CNMP_BINDING_2"/>
    <property type="match status" value="1"/>
</dbReference>
<dbReference type="SUPFAM" id="SSF51206">
    <property type="entry name" value="cAMP-binding domain-like"/>
    <property type="match status" value="1"/>
</dbReference>
<organism evidence="2 3">
    <name type="scientific">Methyloceanibacter methanicus</name>
    <dbReference type="NCBI Taxonomy" id="1774968"/>
    <lineage>
        <taxon>Bacteria</taxon>
        <taxon>Pseudomonadati</taxon>
        <taxon>Pseudomonadota</taxon>
        <taxon>Alphaproteobacteria</taxon>
        <taxon>Hyphomicrobiales</taxon>
        <taxon>Hyphomicrobiaceae</taxon>
        <taxon>Methyloceanibacter</taxon>
    </lineage>
</organism>
<dbReference type="AlphaFoldDB" id="A0A1E3VZ13"/>
<dbReference type="InterPro" id="IPR014710">
    <property type="entry name" value="RmlC-like_jellyroll"/>
</dbReference>
<dbReference type="RefSeq" id="WP_069437478.1">
    <property type="nucleotide sequence ID" value="NZ_LPWG01000012.1"/>
</dbReference>
<comment type="caution">
    <text evidence="2">The sequence shown here is derived from an EMBL/GenBank/DDBJ whole genome shotgun (WGS) entry which is preliminary data.</text>
</comment>
<dbReference type="PROSITE" id="PS50042">
    <property type="entry name" value="CNMP_BINDING_3"/>
    <property type="match status" value="1"/>
</dbReference>
<gene>
    <name evidence="2" type="ORF">AUC68_05915</name>
</gene>
<dbReference type="EMBL" id="LPWG01000012">
    <property type="protein sequence ID" value="ODR98750.1"/>
    <property type="molecule type" value="Genomic_DNA"/>
</dbReference>
<sequence>MEIQVHDKPGKHKRVASIGPGLTFGEMALLDGGKRSADVIANEKVICYGLGVEELHELAEEHPNVMITILGNLTREFSDASGTPTRNSASWNRPSPYAAGAWTFSAVARGSLDGFKGTLSST</sequence>
<name>A0A1E3VZ13_9HYPH</name>
<accession>A0A1E3VZ13</accession>
<reference evidence="2 3" key="1">
    <citation type="journal article" date="2016" name="Environ. Microbiol.">
        <title>New Methyloceanibacter diversity from North Sea sediments includes methanotroph containing solely the soluble methane monooxygenase.</title>
        <authorList>
            <person name="Vekeman B."/>
            <person name="Kerckhof F.M."/>
            <person name="Cremers G."/>
            <person name="de Vos P."/>
            <person name="Vandamme P."/>
            <person name="Boon N."/>
            <person name="Op den Camp H.J."/>
            <person name="Heylen K."/>
        </authorList>
    </citation>
    <scope>NUCLEOTIDE SEQUENCE [LARGE SCALE GENOMIC DNA]</scope>
    <source>
        <strain evidence="2 3">R-67174</strain>
    </source>
</reference>
<dbReference type="InterPro" id="IPR000595">
    <property type="entry name" value="cNMP-bd_dom"/>
</dbReference>
<protein>
    <recommendedName>
        <fullName evidence="1">Cyclic nucleotide-binding domain-containing protein</fullName>
    </recommendedName>
</protein>
<dbReference type="InterPro" id="IPR018488">
    <property type="entry name" value="cNMP-bd_CS"/>
</dbReference>
<evidence type="ECO:0000259" key="1">
    <source>
        <dbReference type="PROSITE" id="PS50042"/>
    </source>
</evidence>
<proteinExistence type="predicted"/>
<dbReference type="OrthoDB" id="3525895at2"/>
<keyword evidence="3" id="KW-1185">Reference proteome</keyword>
<evidence type="ECO:0000313" key="2">
    <source>
        <dbReference type="EMBL" id="ODR98750.1"/>
    </source>
</evidence>
<dbReference type="STRING" id="1774968.AUC68_05915"/>
<dbReference type="InterPro" id="IPR018490">
    <property type="entry name" value="cNMP-bd_dom_sf"/>
</dbReference>
<dbReference type="Gene3D" id="2.60.120.10">
    <property type="entry name" value="Jelly Rolls"/>
    <property type="match status" value="1"/>
</dbReference>
<feature type="domain" description="Cyclic nucleotide-binding" evidence="1">
    <location>
        <begin position="1"/>
        <end position="76"/>
    </location>
</feature>